<reference evidence="2 3" key="1">
    <citation type="submission" date="2016-08" db="EMBL/GenBank/DDBJ databases">
        <authorList>
            <person name="Seilhamer J.J."/>
        </authorList>
    </citation>
    <scope>NUCLEOTIDE SEQUENCE [LARGE SCALE GENOMIC DNA]</scope>
    <source>
        <strain evidence="2">ING2-E5A</strain>
    </source>
</reference>
<gene>
    <name evidence="2" type="ORF">ING2E5A_2341</name>
</gene>
<dbReference type="Proteomes" id="UP000178485">
    <property type="component" value="Chromosome i"/>
</dbReference>
<protein>
    <recommendedName>
        <fullName evidence="4">Outer membrane protein beta-barrel domain-containing protein</fullName>
    </recommendedName>
</protein>
<organism evidence="2 3">
    <name type="scientific">Petrimonas mucosa</name>
    <dbReference type="NCBI Taxonomy" id="1642646"/>
    <lineage>
        <taxon>Bacteria</taxon>
        <taxon>Pseudomonadati</taxon>
        <taxon>Bacteroidota</taxon>
        <taxon>Bacteroidia</taxon>
        <taxon>Bacteroidales</taxon>
        <taxon>Dysgonomonadaceae</taxon>
        <taxon>Petrimonas</taxon>
    </lineage>
</organism>
<dbReference type="KEGG" id="pmuc:ING2E5A_2341"/>
<dbReference type="SUPFAM" id="SSF56925">
    <property type="entry name" value="OMPA-like"/>
    <property type="match status" value="1"/>
</dbReference>
<evidence type="ECO:0000313" key="2">
    <source>
        <dbReference type="EMBL" id="SCM59143.1"/>
    </source>
</evidence>
<dbReference type="RefSeq" id="WP_071137471.1">
    <property type="nucleotide sequence ID" value="NZ_LT608328.1"/>
</dbReference>
<keyword evidence="1" id="KW-0732">Signal</keyword>
<evidence type="ECO:0000256" key="1">
    <source>
        <dbReference type="SAM" id="SignalP"/>
    </source>
</evidence>
<accession>A0A1G4G9C0</accession>
<dbReference type="AlphaFoldDB" id="A0A1G4G9C0"/>
<keyword evidence="3" id="KW-1185">Reference proteome</keyword>
<dbReference type="EMBL" id="LT608328">
    <property type="protein sequence ID" value="SCM59143.1"/>
    <property type="molecule type" value="Genomic_DNA"/>
</dbReference>
<evidence type="ECO:0000313" key="3">
    <source>
        <dbReference type="Proteomes" id="UP000178485"/>
    </source>
</evidence>
<feature type="chain" id="PRO_5009603983" description="Outer membrane protein beta-barrel domain-containing protein" evidence="1">
    <location>
        <begin position="22"/>
        <end position="211"/>
    </location>
</feature>
<dbReference type="InterPro" id="IPR011250">
    <property type="entry name" value="OMP/PagP_B-barrel"/>
</dbReference>
<feature type="signal peptide" evidence="1">
    <location>
        <begin position="1"/>
        <end position="21"/>
    </location>
</feature>
<sequence length="211" mass="22990">MKRKITLLLLSALLVSGMANAQHGFKSEPIWAYSWGVGMGTMVPQGNLATHFNPGFALDTEVGGYYHDLFLMVNGGFSTSKIAKDIPVGESRWPAGTGSIHAFIGTNLGMNFDVDPFIIYPFAGVAYNFIEPNLETANSNPALGTLKVNGMGLNLGIGLDYDTTGESIGPIRKIGFRYQCQFPSYKEEGSMFDGTTHWITLRFMIGSYIIP</sequence>
<proteinExistence type="predicted"/>
<dbReference type="STRING" id="1642646.ING2E5A_2341"/>
<name>A0A1G4G9C0_9BACT</name>
<evidence type="ECO:0008006" key="4">
    <source>
        <dbReference type="Google" id="ProtNLM"/>
    </source>
</evidence>